<evidence type="ECO:0008006" key="4">
    <source>
        <dbReference type="Google" id="ProtNLM"/>
    </source>
</evidence>
<feature type="compositionally biased region" description="Polar residues" evidence="1">
    <location>
        <begin position="1294"/>
        <end position="1306"/>
    </location>
</feature>
<feature type="region of interest" description="Disordered" evidence="1">
    <location>
        <begin position="1053"/>
        <end position="1139"/>
    </location>
</feature>
<dbReference type="WBParaSite" id="SRDH1_65260.2">
    <property type="protein sequence ID" value="SRDH1_65260.2"/>
    <property type="gene ID" value="SRDH1_65260"/>
</dbReference>
<accession>A0AA85FUP4</accession>
<feature type="compositionally biased region" description="Polar residues" evidence="1">
    <location>
        <begin position="1479"/>
        <end position="1492"/>
    </location>
</feature>
<feature type="compositionally biased region" description="Basic and acidic residues" evidence="1">
    <location>
        <begin position="154"/>
        <end position="163"/>
    </location>
</feature>
<evidence type="ECO:0000313" key="3">
    <source>
        <dbReference type="WBParaSite" id="SRDH1_65260.2"/>
    </source>
</evidence>
<feature type="compositionally biased region" description="Low complexity" evidence="1">
    <location>
        <begin position="786"/>
        <end position="800"/>
    </location>
</feature>
<dbReference type="GO" id="GO:1904158">
    <property type="term" value="P:axonemal central apparatus assembly"/>
    <property type="evidence" value="ECO:0007669"/>
    <property type="project" value="TreeGrafter"/>
</dbReference>
<feature type="region of interest" description="Disordered" evidence="1">
    <location>
        <begin position="1479"/>
        <end position="1548"/>
    </location>
</feature>
<feature type="compositionally biased region" description="Basic and acidic residues" evidence="1">
    <location>
        <begin position="1505"/>
        <end position="1514"/>
    </location>
</feature>
<feature type="compositionally biased region" description="Basic and acidic residues" evidence="1">
    <location>
        <begin position="1060"/>
        <end position="1111"/>
    </location>
</feature>
<name>A0AA85FUP4_9TREM</name>
<dbReference type="InterPro" id="IPR026173">
    <property type="entry name" value="SPAG17"/>
</dbReference>
<reference evidence="3" key="2">
    <citation type="submission" date="2023-11" db="UniProtKB">
        <authorList>
            <consortium name="WormBaseParasite"/>
        </authorList>
    </citation>
    <scope>IDENTIFICATION</scope>
</reference>
<sequence>MPKSARNIKSKTPRASIGFSDWESKLCDLNLDDDAWKMSLSILSPSLLPENEIISILAASVVNGQRQKFTVITYEDVLNQIFIQCKIKSQKDAPEFYEICNVAKNLIETINELNPQTLSKVLKFMFNNIKMLDIKQQSLRKSIPKINQLEDTKKKENLKDKKSGAKVMKSQEPPVNKEKSKLYKRGEEALEEKYLGDEPDNGICRYFLLVNFEICGLLEELCRLKIDVHSIIRLHVDDQKQLQILITKQKAEKMWGSKGSEQNLEQMRSEEEALLLAEEQLRQYWRTTSILMRDYVYDRLGNIATLDYNVKTELLPDDLNGAENRASFGATMFNEISTILYDLIDFRRQWKNYLEHIKVVHLPICPPSLNENDSASTKQLLKMSKPAIGLHPDNLDKPAIKSEDCGDLLAEDFVDMRFYNEILEGLPIESTSVELILHALLEQVSANENEILPQAALIDEKAKNDGFDPLIARNIANEVDKLFLTEEERTELSEEMPLHRKSVNSLLNTSPFIILHPYDENQYKTLFTTQNVQNNKELMNSELNLYSQLFPNISNNTSKENKNFEWKPELQLVKSNEENTGNEIIEESFKQMKEVRFHQIMQFAEKFGFTQEEFKHYFSKLQLESLQIWKAYSSRKQFQQSLNMIQPLDSTLETLPKNHNNPTMDQLLDDINKSNNQLKDTTIPFDDPYLLYENLSVLFIQIEYEINKIRKFSLENEITSKKHQHNSIYNSLSTHSSSSLLSSQQRSRSLSSESSLKRKSSLSTRHSIRTNQKGSESHTTPTSIESGSRSKSVNSRRSSSAVHFDVPERLNKSITIENKDQKSKFSRLTLLAQELQEILKQLHVTNQIMVSLDKENNKNSSQHPFETYKVSLENFGTLLNKAKNINLNDWSVEEKLEPNVLLQRLHSLNYEKPYLDVYKRLYDDSLFVVSHHPFDRTIRSNHHTWCSWFHVNTIGFRPYLQLIEGHIRNWTREQEAIYEAAKLSAEILQTDDISVQNSSSIEQSPTKPIKKNSPKSQKGAKTKRNRSTSGSESEASIVQNEIKSLLGDPNEFILPGSLKAEQREQERTKLKKDSEERQQETKRARSAKKRTEKENSPIEKKKTSGKRDKSPHSKSPVQKNNQDDESIQPQQLKTKRTSNEFWPFTGYDISNLLPHITGEVTHMFPTDGGTIKTQRNEIPTGQANLRVSLIKDGHVFTIHKIDGPPEPNIPYENPNEAKFNDQENEEGCDGLKSFSLPELFSSITACFSDGICLAVSRVNKIDSQLNPNYQSESNQLNKLNKNSYSDSNNDSRIKTNSVNLDDNSETTQNKPFEHFIHLSTPDGAQVAVYHSVNEISNRANDECAEENSPSKETLINGESKWQTKNEQNNSFLNSQHSILLKLSSAKSINDSINIDDLKKKSDKEYEVTRFITSDGIVIQILMPSCTSTASCAIRILYPDGAIMERGTTVAEELRRNENPQFTLSNPQEEKQPEITIQSEPAVTSALQVNNLQSTKSSSRRKSSRRKIEEKKTEDDAQNETGLVCTDIATALTPSSTPRSTTSDSDDNLPWLITLLSGERFWFKIIKSFTNTSNSVEDTPTTNASDSVSQESVNLDTPSSKRLNDAVKYETYPSKPLESFRAYDPATGETLYTRPEDNLIAVEPHPDSPFKLIVQHADGTRLTQILLASEKVNDECNSVDLNSNVNKPQMFIRTECVGFPAVILNKSTGEFEISLFGKSQFSSTFHFTPKGHHILQHFNGGQLNINPDNSVYYTSQSLEIVNLNEPTVYEMRSKDMESLLECTDPHKNVYTVDSWANCNVLLTVSNEKHAVDDNTSTKDNQIYSTELKNEDNQQTEDSFHTALQNKDDGDDNEIEESHNNEISNACCLYDEHIPRLFYFNPIKRTAVELIHHEEYNCLLQRAHNIQTARHHINKLTIEEKLMYMKAKNQTTSSSDSAFYEGLYLREPIQNNPKVFGLTLMKSISTNETGKYYVQENIIPEGLSSRDFQTLTHSSNSNLHSDIRKLGEKAGKGLDIIMPSLEYLGLKLPETNVTLLPVQKSKSIKRENQNFNGYHQAFHANVRHFTEFPVITSEINQRFLGVLCAYTEHYLNRLNEWCSQQPTRLSEIMRSESRLFLEPIPTVSSILSRDKQISDPTETENITDVSSSPSQQTIVSQEISQLATNKYSPARQEAFKLLRQEIEKAMRDRAALRSTHIPNYFRSQEGIGFLLSQIPDVKKLSKLVPELSNSPSRNPKPNDKSTLTERSTLILSDSPPNIPSPLLRSTENDNEFITEKITGSSNNSHLTMNKINKIDKTFKNQLLYNDDHKTRIKMSTRKTNKKCFYYYDIDQSQIEMIDNRSTHVPLDAVALAKQKQLRVPKYLYAKRPSLSKCNSGVNEIRYATDFNEQQALVEDPVRRRALFTSIISGPPFGQFSLRRMRGLRLAPSRINAGVLPYGVTRRFSVKLVNWGPETAYFRIKQLPIHSGIRVFYTPGPIPAGLSRRLTIEVSNQRQDLLESYPSNQQVDDRRLEQTDNQAVPRKSCHSNIKWEIDKYTEQNSKDFVNDNYNIDNDELKDNLSIDDKNITFSEHLQITTDTHIMYLLITGRRMENSIPVQSSKLNASEDIIKPRFIQPLMS</sequence>
<feature type="region of interest" description="Disordered" evidence="1">
    <location>
        <begin position="996"/>
        <end position="1036"/>
    </location>
</feature>
<reference evidence="2" key="1">
    <citation type="submission" date="2022-06" db="EMBL/GenBank/DDBJ databases">
        <authorList>
            <person name="Berger JAMES D."/>
            <person name="Berger JAMES D."/>
        </authorList>
    </citation>
    <scope>NUCLEOTIDE SEQUENCE [LARGE SCALE GENOMIC DNA]</scope>
</reference>
<feature type="region of interest" description="Disordered" evidence="1">
    <location>
        <begin position="2497"/>
        <end position="2516"/>
    </location>
</feature>
<dbReference type="GO" id="GO:0005576">
    <property type="term" value="C:extracellular region"/>
    <property type="evidence" value="ECO:0007669"/>
    <property type="project" value="GOC"/>
</dbReference>
<feature type="compositionally biased region" description="Polar residues" evidence="1">
    <location>
        <begin position="769"/>
        <end position="785"/>
    </location>
</feature>
<feature type="region of interest" description="Disordered" evidence="1">
    <location>
        <begin position="1268"/>
        <end position="1306"/>
    </location>
</feature>
<feature type="compositionally biased region" description="Polar residues" evidence="1">
    <location>
        <begin position="1027"/>
        <end position="1036"/>
    </location>
</feature>
<evidence type="ECO:0000256" key="1">
    <source>
        <dbReference type="SAM" id="MobiDB-lite"/>
    </source>
</evidence>
<feature type="region of interest" description="Disordered" evidence="1">
    <location>
        <begin position="154"/>
        <end position="180"/>
    </location>
</feature>
<proteinExistence type="predicted"/>
<organism evidence="2 3">
    <name type="scientific">Schistosoma rodhaini</name>
    <dbReference type="NCBI Taxonomy" id="6188"/>
    <lineage>
        <taxon>Eukaryota</taxon>
        <taxon>Metazoa</taxon>
        <taxon>Spiralia</taxon>
        <taxon>Lophotrochozoa</taxon>
        <taxon>Platyhelminthes</taxon>
        <taxon>Trematoda</taxon>
        <taxon>Digenea</taxon>
        <taxon>Strigeidida</taxon>
        <taxon>Schistosomatoidea</taxon>
        <taxon>Schistosomatidae</taxon>
        <taxon>Schistosoma</taxon>
    </lineage>
</organism>
<dbReference type="GO" id="GO:1990716">
    <property type="term" value="C:axonemal central apparatus"/>
    <property type="evidence" value="ECO:0007669"/>
    <property type="project" value="TreeGrafter"/>
</dbReference>
<evidence type="ECO:0000313" key="2">
    <source>
        <dbReference type="Proteomes" id="UP000050792"/>
    </source>
</evidence>
<feature type="compositionally biased region" description="Low complexity" evidence="1">
    <location>
        <begin position="1276"/>
        <end position="1290"/>
    </location>
</feature>
<dbReference type="Proteomes" id="UP000050792">
    <property type="component" value="Unassembled WGS sequence"/>
</dbReference>
<feature type="region of interest" description="Disordered" evidence="1">
    <location>
        <begin position="1572"/>
        <end position="1598"/>
    </location>
</feature>
<feature type="region of interest" description="Disordered" evidence="1">
    <location>
        <begin position="738"/>
        <end position="804"/>
    </location>
</feature>
<dbReference type="GO" id="GO:0003351">
    <property type="term" value="P:epithelial cilium movement involved in extracellular fluid movement"/>
    <property type="evidence" value="ECO:0007669"/>
    <property type="project" value="TreeGrafter"/>
</dbReference>
<dbReference type="PANTHER" id="PTHR21963">
    <property type="entry name" value="PF6"/>
    <property type="match status" value="1"/>
</dbReference>
<feature type="compositionally biased region" description="Polar residues" evidence="1">
    <location>
        <begin position="996"/>
        <end position="1006"/>
    </location>
</feature>
<feature type="compositionally biased region" description="Low complexity" evidence="1">
    <location>
        <begin position="738"/>
        <end position="754"/>
    </location>
</feature>
<protein>
    <recommendedName>
        <fullName evidence="4">Sperm-associated antigen 17</fullName>
    </recommendedName>
</protein>
<feature type="region of interest" description="Disordered" evidence="1">
    <location>
        <begin position="1826"/>
        <end position="1855"/>
    </location>
</feature>
<feature type="compositionally biased region" description="Low complexity" evidence="1">
    <location>
        <begin position="1532"/>
        <end position="1542"/>
    </location>
</feature>
<dbReference type="PANTHER" id="PTHR21963:SF1">
    <property type="entry name" value="SPERM-ASSOCIATED ANTIGEN 17"/>
    <property type="match status" value="1"/>
</dbReference>
<keyword evidence="2" id="KW-1185">Reference proteome</keyword>
<feature type="compositionally biased region" description="Basic residues" evidence="1">
    <location>
        <begin position="1008"/>
        <end position="1026"/>
    </location>
</feature>